<protein>
    <submittedName>
        <fullName evidence="2">Uncharacterized protein</fullName>
    </submittedName>
</protein>
<proteinExistence type="predicted"/>
<feature type="compositionally biased region" description="Basic and acidic residues" evidence="1">
    <location>
        <begin position="12"/>
        <end position="27"/>
    </location>
</feature>
<reference evidence="2 3" key="1">
    <citation type="submission" date="2023-10" db="EMBL/GenBank/DDBJ databases">
        <title>Genomes of two closely related lineages of the louse Polyplax serrata with different host specificities.</title>
        <authorList>
            <person name="Martinu J."/>
            <person name="Tarabai H."/>
            <person name="Stefka J."/>
            <person name="Hypsa V."/>
        </authorList>
    </citation>
    <scope>NUCLEOTIDE SEQUENCE [LARGE SCALE GENOMIC DNA]</scope>
    <source>
        <strain evidence="2">HR10_N</strain>
    </source>
</reference>
<sequence length="141" mass="16780">MRLGMGIKKKKKEDESTWKLTDKDTRGSRRSVATTEGIRSLRTMQEIVILRFFLFPISAFFQRVINLFEEHVEMEWKSFRNFFSKHAPAEIEIGLINEMEDADEEREMEEKKLKKRLLRKKEPQTGGHFLQTDFTPIQQTL</sequence>
<accession>A0AAN8Q1F9</accession>
<evidence type="ECO:0000313" key="2">
    <source>
        <dbReference type="EMBL" id="KAK6629808.1"/>
    </source>
</evidence>
<evidence type="ECO:0000256" key="1">
    <source>
        <dbReference type="SAM" id="MobiDB-lite"/>
    </source>
</evidence>
<feature type="region of interest" description="Disordered" evidence="1">
    <location>
        <begin position="1"/>
        <end position="31"/>
    </location>
</feature>
<gene>
    <name evidence="2" type="ORF">RUM43_003628</name>
</gene>
<dbReference type="EMBL" id="JAWJWE010000036">
    <property type="protein sequence ID" value="KAK6629808.1"/>
    <property type="molecule type" value="Genomic_DNA"/>
</dbReference>
<name>A0AAN8Q1F9_POLSC</name>
<evidence type="ECO:0000313" key="3">
    <source>
        <dbReference type="Proteomes" id="UP001372834"/>
    </source>
</evidence>
<dbReference type="Proteomes" id="UP001372834">
    <property type="component" value="Unassembled WGS sequence"/>
</dbReference>
<dbReference type="AlphaFoldDB" id="A0AAN8Q1F9"/>
<comment type="caution">
    <text evidence="2">The sequence shown here is derived from an EMBL/GenBank/DDBJ whole genome shotgun (WGS) entry which is preliminary data.</text>
</comment>
<organism evidence="2 3">
    <name type="scientific">Polyplax serrata</name>
    <name type="common">Common mouse louse</name>
    <dbReference type="NCBI Taxonomy" id="468196"/>
    <lineage>
        <taxon>Eukaryota</taxon>
        <taxon>Metazoa</taxon>
        <taxon>Ecdysozoa</taxon>
        <taxon>Arthropoda</taxon>
        <taxon>Hexapoda</taxon>
        <taxon>Insecta</taxon>
        <taxon>Pterygota</taxon>
        <taxon>Neoptera</taxon>
        <taxon>Paraneoptera</taxon>
        <taxon>Psocodea</taxon>
        <taxon>Troctomorpha</taxon>
        <taxon>Phthiraptera</taxon>
        <taxon>Anoplura</taxon>
        <taxon>Polyplacidae</taxon>
        <taxon>Polyplax</taxon>
    </lineage>
</organism>